<feature type="compositionally biased region" description="Polar residues" evidence="1">
    <location>
        <begin position="80"/>
        <end position="92"/>
    </location>
</feature>
<protein>
    <submittedName>
        <fullName evidence="2">Uncharacterized protein</fullName>
    </submittedName>
</protein>
<organism evidence="2 3">
    <name type="scientific">Bifidobacterium crudilactis</name>
    <dbReference type="NCBI Taxonomy" id="327277"/>
    <lineage>
        <taxon>Bacteria</taxon>
        <taxon>Bacillati</taxon>
        <taxon>Actinomycetota</taxon>
        <taxon>Actinomycetes</taxon>
        <taxon>Bifidobacteriales</taxon>
        <taxon>Bifidobacteriaceae</taxon>
        <taxon>Bifidobacterium</taxon>
    </lineage>
</organism>
<feature type="compositionally biased region" description="Basic and acidic residues" evidence="1">
    <location>
        <begin position="1"/>
        <end position="23"/>
    </location>
</feature>
<dbReference type="AlphaFoldDB" id="A0A971CZ93"/>
<accession>A0A971CZ93</accession>
<reference evidence="2" key="2">
    <citation type="submission" date="2020-01" db="EMBL/GenBank/DDBJ databases">
        <authorList>
            <person name="Campanaro S."/>
        </authorList>
    </citation>
    <scope>NUCLEOTIDE SEQUENCE</scope>
    <source>
        <strain evidence="2">AS01afH2WH_6</strain>
    </source>
</reference>
<sequence length="266" mass="27561">MSNSDDKRRDDAFESGDEYRLSDEEINAAIAGFEREMNAEEGFASGKAPTSSDADNAALDNSGEGSAKDADQSASADTSQEGNAEDPTSTNGEGPDVGLDFDDELEGLIGNKAKIATIITRLSSAELLAAFCHLAGVSASCVDTPEGAFAVLKDLTGDEPESAVGDLTSVISGLSAVLAVNRADKLEATLWLNGASGETFSPPVLFASTSSCVEDLLIGASTLSMVQVDGYAVTDTANLNDESAMEIINRHTRPGFSERGASSEDE</sequence>
<feature type="region of interest" description="Disordered" evidence="1">
    <location>
        <begin position="1"/>
        <end position="102"/>
    </location>
</feature>
<evidence type="ECO:0000313" key="3">
    <source>
        <dbReference type="Proteomes" id="UP000767327"/>
    </source>
</evidence>
<name>A0A971CZ93_9BIFI</name>
<evidence type="ECO:0000256" key="1">
    <source>
        <dbReference type="SAM" id="MobiDB-lite"/>
    </source>
</evidence>
<reference evidence="2" key="1">
    <citation type="journal article" date="2020" name="Biotechnol. Biofuels">
        <title>New insights from the biogas microbiome by comprehensive genome-resolved metagenomics of nearly 1600 species originating from multiple anaerobic digesters.</title>
        <authorList>
            <person name="Campanaro S."/>
            <person name="Treu L."/>
            <person name="Rodriguez-R L.M."/>
            <person name="Kovalovszki A."/>
            <person name="Ziels R.M."/>
            <person name="Maus I."/>
            <person name="Zhu X."/>
            <person name="Kougias P.G."/>
            <person name="Basile A."/>
            <person name="Luo G."/>
            <person name="Schluter A."/>
            <person name="Konstantinidis K.T."/>
            <person name="Angelidaki I."/>
        </authorList>
    </citation>
    <scope>NUCLEOTIDE SEQUENCE</scope>
    <source>
        <strain evidence="2">AS01afH2WH_6</strain>
    </source>
</reference>
<evidence type="ECO:0000313" key="2">
    <source>
        <dbReference type="EMBL" id="NLT79854.1"/>
    </source>
</evidence>
<dbReference type="EMBL" id="JAAXZR010000021">
    <property type="protein sequence ID" value="NLT79854.1"/>
    <property type="molecule type" value="Genomic_DNA"/>
</dbReference>
<comment type="caution">
    <text evidence="2">The sequence shown here is derived from an EMBL/GenBank/DDBJ whole genome shotgun (WGS) entry which is preliminary data.</text>
</comment>
<dbReference type="RefSeq" id="WP_273173821.1">
    <property type="nucleotide sequence ID" value="NZ_JAAXZR010000021.1"/>
</dbReference>
<gene>
    <name evidence="2" type="ORF">GXW98_06190</name>
</gene>
<proteinExistence type="predicted"/>
<dbReference type="Proteomes" id="UP000767327">
    <property type="component" value="Unassembled WGS sequence"/>
</dbReference>